<dbReference type="EMBL" id="JTHE02000003">
    <property type="protein sequence ID" value="NEV68029.1"/>
    <property type="molecule type" value="Genomic_DNA"/>
</dbReference>
<protein>
    <submittedName>
        <fullName evidence="2">Uncharacterized protein</fullName>
    </submittedName>
</protein>
<reference evidence="2" key="1">
    <citation type="submission" date="2014-11" db="EMBL/GenBank/DDBJ databases">
        <authorList>
            <person name="Malar M.C."/>
            <person name="Sen D."/>
            <person name="Tripathy S."/>
        </authorList>
    </citation>
    <scope>NUCLEOTIDE SEQUENCE</scope>
    <source>
        <strain evidence="2">BDU141951</strain>
    </source>
</reference>
<organism evidence="2">
    <name type="scientific">Lyngbya confervoides BDU141951</name>
    <dbReference type="NCBI Taxonomy" id="1574623"/>
    <lineage>
        <taxon>Bacteria</taxon>
        <taxon>Bacillati</taxon>
        <taxon>Cyanobacteriota</taxon>
        <taxon>Cyanophyceae</taxon>
        <taxon>Oscillatoriophycideae</taxon>
        <taxon>Oscillatoriales</taxon>
        <taxon>Microcoleaceae</taxon>
        <taxon>Lyngbya</taxon>
    </lineage>
</organism>
<evidence type="ECO:0000256" key="1">
    <source>
        <dbReference type="SAM" id="Phobius"/>
    </source>
</evidence>
<name>A0A8T6QRI3_9CYAN</name>
<dbReference type="AlphaFoldDB" id="A0A8T6QRI3"/>
<gene>
    <name evidence="2" type="ORF">QQ91_012985</name>
</gene>
<keyword evidence="1" id="KW-0812">Transmembrane</keyword>
<proteinExistence type="predicted"/>
<reference evidence="2" key="3">
    <citation type="submission" date="2020-02" db="EMBL/GenBank/DDBJ databases">
        <authorList>
            <person name="Sarangi A.N."/>
            <person name="Ghosh S."/>
            <person name="Mukherjee M."/>
            <person name="Tripathy S."/>
        </authorList>
    </citation>
    <scope>NUCLEOTIDE SEQUENCE</scope>
    <source>
        <strain evidence="2">BDU141951</strain>
    </source>
</reference>
<keyword evidence="1" id="KW-1133">Transmembrane helix</keyword>
<reference evidence="2" key="2">
    <citation type="journal article" date="2015" name="Genome Announc.">
        <title>Draft Genome Sequence of Filamentous Marine Cyanobacterium Lyngbya confervoides Strain BDU141951.</title>
        <authorList>
            <person name="Chandrababunaidu M.M."/>
            <person name="Sen D."/>
            <person name="Tripathy S."/>
        </authorList>
    </citation>
    <scope>NUCLEOTIDE SEQUENCE</scope>
    <source>
        <strain evidence="2">BDU141951</strain>
    </source>
</reference>
<comment type="caution">
    <text evidence="2">The sequence shown here is derived from an EMBL/GenBank/DDBJ whole genome shotgun (WGS) entry which is preliminary data.</text>
</comment>
<accession>A0A8T6QRI3</accession>
<keyword evidence="1" id="KW-0472">Membrane</keyword>
<sequence length="56" mass="6109">MKKLIDFGKSPWPMLILTALSVAVAVLTSLDWSYSEYAPDRTTAPATETPVKATQP</sequence>
<evidence type="ECO:0000313" key="2">
    <source>
        <dbReference type="EMBL" id="NEV68029.1"/>
    </source>
</evidence>
<feature type="transmembrane region" description="Helical" evidence="1">
    <location>
        <begin position="12"/>
        <end position="30"/>
    </location>
</feature>